<organism evidence="2 3">
    <name type="scientific">Perkinsus chesapeaki</name>
    <name type="common">Clam parasite</name>
    <name type="synonym">Perkinsus andrewsi</name>
    <dbReference type="NCBI Taxonomy" id="330153"/>
    <lineage>
        <taxon>Eukaryota</taxon>
        <taxon>Sar</taxon>
        <taxon>Alveolata</taxon>
        <taxon>Perkinsozoa</taxon>
        <taxon>Perkinsea</taxon>
        <taxon>Perkinsida</taxon>
        <taxon>Perkinsidae</taxon>
        <taxon>Perkinsus</taxon>
    </lineage>
</organism>
<dbReference type="OrthoDB" id="444266at2759"/>
<reference evidence="2 3" key="1">
    <citation type="submission" date="2020-04" db="EMBL/GenBank/DDBJ databases">
        <title>Perkinsus chesapeaki whole genome sequence.</title>
        <authorList>
            <person name="Bogema D.R."/>
        </authorList>
    </citation>
    <scope>NUCLEOTIDE SEQUENCE [LARGE SCALE GENOMIC DNA]</scope>
    <source>
        <strain evidence="2">ATCC PRA-425</strain>
    </source>
</reference>
<feature type="region of interest" description="Disordered" evidence="1">
    <location>
        <begin position="197"/>
        <end position="248"/>
    </location>
</feature>
<keyword evidence="3" id="KW-1185">Reference proteome</keyword>
<gene>
    <name evidence="2" type="primary">SAP18_2</name>
    <name evidence="2" type="ORF">FOL47_007928</name>
</gene>
<dbReference type="EMBL" id="JAAPAO010000049">
    <property type="protein sequence ID" value="KAF4675311.1"/>
    <property type="molecule type" value="Genomic_DNA"/>
</dbReference>
<accession>A0A7J6MWP2</accession>
<evidence type="ECO:0000313" key="3">
    <source>
        <dbReference type="Proteomes" id="UP000591131"/>
    </source>
</evidence>
<proteinExistence type="predicted"/>
<evidence type="ECO:0000313" key="2">
    <source>
        <dbReference type="EMBL" id="KAF4675311.1"/>
    </source>
</evidence>
<sequence length="248" mass="26229">MPYNMLTSAINTSASWCDAHLPVEAAREKIPFLDAGLRLADTYGMPVVVKIDSAIDGALDQGNTMILTVRNKTSDALIAVRGYGDSLKAKEEDLVNKAGDVVTEKKGQFEDAKQVVVAKASNTYQVVSSTIQNLPKSLDIDMHLTFDKDNKLVSAVLALRDRVMAITAKGLDMTIGNDRRNALFERGAAVTAKLFGGDTSSAVPTTPTEPAAVITDKASETSTVEPVSDVAAAHTGKEDSGAEATTKA</sequence>
<dbReference type="Proteomes" id="UP000591131">
    <property type="component" value="Unassembled WGS sequence"/>
</dbReference>
<feature type="compositionally biased region" description="Polar residues" evidence="1">
    <location>
        <begin position="198"/>
        <end position="208"/>
    </location>
</feature>
<name>A0A7J6MWP2_PERCH</name>
<evidence type="ECO:0000256" key="1">
    <source>
        <dbReference type="SAM" id="MobiDB-lite"/>
    </source>
</evidence>
<protein>
    <submittedName>
        <fullName evidence="2">Histone deacetylase complex subunit sap18</fullName>
    </submittedName>
</protein>
<comment type="caution">
    <text evidence="2">The sequence shown here is derived from an EMBL/GenBank/DDBJ whole genome shotgun (WGS) entry which is preliminary data.</text>
</comment>
<dbReference type="AlphaFoldDB" id="A0A7J6MWP2"/>